<evidence type="ECO:0000313" key="2">
    <source>
        <dbReference type="Proteomes" id="UP000481043"/>
    </source>
</evidence>
<protein>
    <submittedName>
        <fullName evidence="1">Uncharacterized protein</fullName>
    </submittedName>
</protein>
<dbReference type="Proteomes" id="UP000481043">
    <property type="component" value="Unassembled WGS sequence"/>
</dbReference>
<name>A0A6M0QBT9_9BACI</name>
<organism evidence="1 2">
    <name type="scientific">Bacillus mesophilus</name>
    <dbReference type="NCBI Taxonomy" id="1808955"/>
    <lineage>
        <taxon>Bacteria</taxon>
        <taxon>Bacillati</taxon>
        <taxon>Bacillota</taxon>
        <taxon>Bacilli</taxon>
        <taxon>Bacillales</taxon>
        <taxon>Bacillaceae</taxon>
        <taxon>Bacillus</taxon>
    </lineage>
</organism>
<reference evidence="1 2" key="1">
    <citation type="submission" date="2020-02" db="EMBL/GenBank/DDBJ databases">
        <title>Bacillus aquiflavi sp. nov., isolated from yellow water of strong flavor Chinese baijiu in Yibin region of China.</title>
        <authorList>
            <person name="Xie J."/>
        </authorList>
    </citation>
    <scope>NUCLEOTIDE SEQUENCE [LARGE SCALE GENOMIC DNA]</scope>
    <source>
        <strain evidence="1 2">SA4</strain>
    </source>
</reference>
<accession>A0A6M0QBT9</accession>
<dbReference type="RefSeq" id="WP_163181653.1">
    <property type="nucleotide sequence ID" value="NZ_JAAIWM010000009.1"/>
</dbReference>
<evidence type="ECO:0000313" key="1">
    <source>
        <dbReference type="EMBL" id="NEY73795.1"/>
    </source>
</evidence>
<dbReference type="AlphaFoldDB" id="A0A6M0QBT9"/>
<gene>
    <name evidence="1" type="ORF">G4D63_18935</name>
</gene>
<comment type="caution">
    <text evidence="1">The sequence shown here is derived from an EMBL/GenBank/DDBJ whole genome shotgun (WGS) entry which is preliminary data.</text>
</comment>
<proteinExistence type="predicted"/>
<keyword evidence="2" id="KW-1185">Reference proteome</keyword>
<sequence>MDHNQDFDRDGSLDDAIDQEGLSKILQANLEKENDLMRTYIHLAERINDNEQLKDRLENFAQGNAKRTMQLQDELNNMKKS</sequence>
<dbReference type="EMBL" id="JAAIWM010000009">
    <property type="protein sequence ID" value="NEY73795.1"/>
    <property type="molecule type" value="Genomic_DNA"/>
</dbReference>